<organism evidence="2 3">
    <name type="scientific">Dorcoceras hygrometricum</name>
    <dbReference type="NCBI Taxonomy" id="472368"/>
    <lineage>
        <taxon>Eukaryota</taxon>
        <taxon>Viridiplantae</taxon>
        <taxon>Streptophyta</taxon>
        <taxon>Embryophyta</taxon>
        <taxon>Tracheophyta</taxon>
        <taxon>Spermatophyta</taxon>
        <taxon>Magnoliopsida</taxon>
        <taxon>eudicotyledons</taxon>
        <taxon>Gunneridae</taxon>
        <taxon>Pentapetalae</taxon>
        <taxon>asterids</taxon>
        <taxon>lamiids</taxon>
        <taxon>Lamiales</taxon>
        <taxon>Gesneriaceae</taxon>
        <taxon>Didymocarpoideae</taxon>
        <taxon>Trichosporeae</taxon>
        <taxon>Loxocarpinae</taxon>
        <taxon>Dorcoceras</taxon>
    </lineage>
</organism>
<dbReference type="AlphaFoldDB" id="A0A2Z7DA15"/>
<sequence>MGVQRLESPPQDRRFYTSLKSGEGQMEESLRSSMGCVRDFRSSEFQFSRPLLPKEQPHQNLQNFGDSNAVASRSRVLYVDNSQISSFSKPGL</sequence>
<feature type="region of interest" description="Disordered" evidence="1">
    <location>
        <begin position="1"/>
        <end position="28"/>
    </location>
</feature>
<protein>
    <submittedName>
        <fullName evidence="2">Glucose-6-phosphate 1-dehydrogenase 4, chloroplastic-like</fullName>
    </submittedName>
</protein>
<dbReference type="EMBL" id="KQ989569">
    <property type="protein sequence ID" value="KZV54218.1"/>
    <property type="molecule type" value="Genomic_DNA"/>
</dbReference>
<reference evidence="2 3" key="1">
    <citation type="journal article" date="2015" name="Proc. Natl. Acad. Sci. U.S.A.">
        <title>The resurrection genome of Boea hygrometrica: A blueprint for survival of dehydration.</title>
        <authorList>
            <person name="Xiao L."/>
            <person name="Yang G."/>
            <person name="Zhang L."/>
            <person name="Yang X."/>
            <person name="Zhao S."/>
            <person name="Ji Z."/>
            <person name="Zhou Q."/>
            <person name="Hu M."/>
            <person name="Wang Y."/>
            <person name="Chen M."/>
            <person name="Xu Y."/>
            <person name="Jin H."/>
            <person name="Xiao X."/>
            <person name="Hu G."/>
            <person name="Bao F."/>
            <person name="Hu Y."/>
            <person name="Wan P."/>
            <person name="Li L."/>
            <person name="Deng X."/>
            <person name="Kuang T."/>
            <person name="Xiang C."/>
            <person name="Zhu J.K."/>
            <person name="Oliver M.J."/>
            <person name="He Y."/>
        </authorList>
    </citation>
    <scope>NUCLEOTIDE SEQUENCE [LARGE SCALE GENOMIC DNA]</scope>
    <source>
        <strain evidence="3">cv. XS01</strain>
    </source>
</reference>
<keyword evidence="3" id="KW-1185">Reference proteome</keyword>
<dbReference type="Proteomes" id="UP000250235">
    <property type="component" value="Unassembled WGS sequence"/>
</dbReference>
<evidence type="ECO:0000313" key="3">
    <source>
        <dbReference type="Proteomes" id="UP000250235"/>
    </source>
</evidence>
<evidence type="ECO:0000256" key="1">
    <source>
        <dbReference type="SAM" id="MobiDB-lite"/>
    </source>
</evidence>
<gene>
    <name evidence="2" type="ORF">F511_14631</name>
</gene>
<evidence type="ECO:0000313" key="2">
    <source>
        <dbReference type="EMBL" id="KZV54218.1"/>
    </source>
</evidence>
<proteinExistence type="predicted"/>
<name>A0A2Z7DA15_9LAMI</name>
<accession>A0A2Z7DA15</accession>